<keyword evidence="2" id="KW-1185">Reference proteome</keyword>
<organism evidence="1 2">
    <name type="scientific">Psilocybe cubensis</name>
    <name type="common">Psychedelic mushroom</name>
    <name type="synonym">Stropharia cubensis</name>
    <dbReference type="NCBI Taxonomy" id="181762"/>
    <lineage>
        <taxon>Eukaryota</taxon>
        <taxon>Fungi</taxon>
        <taxon>Dikarya</taxon>
        <taxon>Basidiomycota</taxon>
        <taxon>Agaricomycotina</taxon>
        <taxon>Agaricomycetes</taxon>
        <taxon>Agaricomycetidae</taxon>
        <taxon>Agaricales</taxon>
        <taxon>Agaricineae</taxon>
        <taxon>Strophariaceae</taxon>
        <taxon>Psilocybe</taxon>
    </lineage>
</organism>
<accession>A0ACB8GHZ6</accession>
<dbReference type="EMBL" id="JAFIQS020000012">
    <property type="protein sequence ID" value="KAH9475080.1"/>
    <property type="molecule type" value="Genomic_DNA"/>
</dbReference>
<reference evidence="1" key="1">
    <citation type="submission" date="2021-10" db="EMBL/GenBank/DDBJ databases">
        <title>Psilocybe cubensis genome.</title>
        <authorList>
            <person name="Mckernan K.J."/>
            <person name="Crawford S."/>
            <person name="Trippe A."/>
            <person name="Kane L.T."/>
            <person name="Mclaughlin S."/>
        </authorList>
    </citation>
    <scope>NUCLEOTIDE SEQUENCE</scope>
    <source>
        <strain evidence="1">MGC-MH-2018</strain>
    </source>
</reference>
<protein>
    <submittedName>
        <fullName evidence="1">Uncharacterized protein</fullName>
    </submittedName>
</protein>
<dbReference type="Proteomes" id="UP000664032">
    <property type="component" value="Unassembled WGS sequence"/>
</dbReference>
<evidence type="ECO:0000313" key="1">
    <source>
        <dbReference type="EMBL" id="KAH9475080.1"/>
    </source>
</evidence>
<evidence type="ECO:0000313" key="2">
    <source>
        <dbReference type="Proteomes" id="UP000664032"/>
    </source>
</evidence>
<proteinExistence type="predicted"/>
<comment type="caution">
    <text evidence="1">The sequence shown here is derived from an EMBL/GenBank/DDBJ whole genome shotgun (WGS) entry which is preliminary data.</text>
</comment>
<sequence length="153" mass="17459">MSVNVESEARYVIVNKKAGTVIDLSGTDNHSIIGWERHDGTNQQWETIEVDGRWHIKNVGNGLYLSLGGAGPNDDVRLVGSEDHYSWELVRDDEDENGIRIKVPDSWHNVDLTNHGDPTPGTPIAIWGRWQGQNQVWYFERSKFDKKLDLITY</sequence>
<gene>
    <name evidence="1" type="ORF">JR316_0012185</name>
</gene>
<name>A0ACB8GHZ6_PSICU</name>